<proteinExistence type="predicted"/>
<keyword evidence="2" id="KW-1133">Transmembrane helix</keyword>
<keyword evidence="1" id="KW-0175">Coiled coil</keyword>
<gene>
    <name evidence="3" type="ORF">ABC977_03935</name>
</gene>
<dbReference type="PANTHER" id="PTHR40278">
    <property type="entry name" value="DNA UTILIZATION PROTEIN HOFN"/>
    <property type="match status" value="1"/>
</dbReference>
<dbReference type="RefSeq" id="WP_369665937.1">
    <property type="nucleotide sequence ID" value="NZ_JBDKXB010000003.1"/>
</dbReference>
<organism evidence="3 4">
    <name type="scientific">Thioalkalicoccus limnaeus</name>
    <dbReference type="NCBI Taxonomy" id="120681"/>
    <lineage>
        <taxon>Bacteria</taxon>
        <taxon>Pseudomonadati</taxon>
        <taxon>Pseudomonadota</taxon>
        <taxon>Gammaproteobacteria</taxon>
        <taxon>Chromatiales</taxon>
        <taxon>Chromatiaceae</taxon>
        <taxon>Thioalkalicoccus</taxon>
    </lineage>
</organism>
<evidence type="ECO:0000256" key="2">
    <source>
        <dbReference type="SAM" id="Phobius"/>
    </source>
</evidence>
<accession>A0ABV4BAS8</accession>
<comment type="caution">
    <text evidence="3">The sequence shown here is derived from an EMBL/GenBank/DDBJ whole genome shotgun (WGS) entry which is preliminary data.</text>
</comment>
<feature type="coiled-coil region" evidence="1">
    <location>
        <begin position="54"/>
        <end position="91"/>
    </location>
</feature>
<dbReference type="EMBL" id="JBDKXB010000003">
    <property type="protein sequence ID" value="MEY6431556.1"/>
    <property type="molecule type" value="Genomic_DNA"/>
</dbReference>
<dbReference type="Pfam" id="PF05137">
    <property type="entry name" value="PilN"/>
    <property type="match status" value="1"/>
</dbReference>
<evidence type="ECO:0000313" key="3">
    <source>
        <dbReference type="EMBL" id="MEY6431556.1"/>
    </source>
</evidence>
<evidence type="ECO:0000256" key="1">
    <source>
        <dbReference type="SAM" id="Coils"/>
    </source>
</evidence>
<keyword evidence="4" id="KW-1185">Reference proteome</keyword>
<name>A0ABV4BAS8_9GAMM</name>
<keyword evidence="2" id="KW-0472">Membrane</keyword>
<sequence>MPRINLLPWREERRKRHQREFLTGIGAAVATVLLLGVLSHLQIDHMIGNQASRNSLLDQEIARLNRQIREIEELEDTKTRLLARMEIIQQLQRSRPEVVHLFDELVNTIPDGVQLTTVEQSGRGVIVEGRAQSNARVSAFMRQIEDATWVGNPILLLIENKEQTGDGLSRFRLRFEQKQQKDDAV</sequence>
<feature type="transmembrane region" description="Helical" evidence="2">
    <location>
        <begin position="21"/>
        <end position="43"/>
    </location>
</feature>
<dbReference type="PANTHER" id="PTHR40278:SF2">
    <property type="entry name" value="TYPE IV PILUS INNER MEMBRANE COMPONENT PILN"/>
    <property type="match status" value="1"/>
</dbReference>
<evidence type="ECO:0000313" key="4">
    <source>
        <dbReference type="Proteomes" id="UP001564408"/>
    </source>
</evidence>
<protein>
    <submittedName>
        <fullName evidence="3">PilN domain-containing protein</fullName>
    </submittedName>
</protein>
<reference evidence="3 4" key="1">
    <citation type="submission" date="2024-05" db="EMBL/GenBank/DDBJ databases">
        <title>Genome Sequence and Characterization of the New Strain Purple Sulfur Bacterium of Genus Thioalkalicoccus.</title>
        <authorList>
            <person name="Bryantseva I.A."/>
            <person name="Kyndt J.A."/>
            <person name="Imhoff J.F."/>
        </authorList>
    </citation>
    <scope>NUCLEOTIDE SEQUENCE [LARGE SCALE GENOMIC DNA]</scope>
    <source>
        <strain evidence="3 4">Um2</strain>
    </source>
</reference>
<dbReference type="Proteomes" id="UP001564408">
    <property type="component" value="Unassembled WGS sequence"/>
</dbReference>
<dbReference type="InterPro" id="IPR007813">
    <property type="entry name" value="PilN"/>
</dbReference>
<dbReference type="InterPro" id="IPR052534">
    <property type="entry name" value="Extracell_DNA_Util/SecSys_Comp"/>
</dbReference>
<keyword evidence="2" id="KW-0812">Transmembrane</keyword>